<dbReference type="EMBL" id="CAEZUZ010000167">
    <property type="protein sequence ID" value="CAB4621482.1"/>
    <property type="molecule type" value="Genomic_DNA"/>
</dbReference>
<dbReference type="GO" id="GO:0006567">
    <property type="term" value="P:L-threonine catabolic process"/>
    <property type="evidence" value="ECO:0007669"/>
    <property type="project" value="TreeGrafter"/>
</dbReference>
<dbReference type="InterPro" id="IPR001926">
    <property type="entry name" value="TrpB-like_PALP"/>
</dbReference>
<dbReference type="SUPFAM" id="SSF53686">
    <property type="entry name" value="Tryptophan synthase beta subunit-like PLP-dependent enzymes"/>
    <property type="match status" value="1"/>
</dbReference>
<protein>
    <submittedName>
        <fullName evidence="6">Unannotated protein</fullName>
    </submittedName>
</protein>
<keyword evidence="3" id="KW-0663">Pyridoxal phosphate</keyword>
<sequence length="403" mass="41582">MTVPPIDFETIHAARAAGAGVVKRTPITESAALSERYGGNVVFKAENLQRTGSFKIRGAMNKLASLGDAVHSGVVAGSAGNHAQAIAFAAKHFGVPCEIFVPAGASLSKMEAVRSYGATLSEGGDTLSDAVALAQVRADATGMNFCHPYDDPMVVAGQATLGLELAEDISDLSLVLVPLGGGGLTGGVAMVLKHINPKIRIVGIQVRACAPYAGTPAPDGPIVTLADGIAVKNPGAFTRPLIEQYVDDVIVVEEDLVADAMVLLMDRGKLYVEGGGAVGVSALMSGQIKPAANGTTCVVLSGGNVDLGILPGLIRRNETRAGRRLLVYVRISDRPGGLAALLTLFANTGANLVEVEHMREGVDLHVRETGVQVVLEVRGRDHAEAVLQSVRAAGYAAEEVSAG</sequence>
<evidence type="ECO:0000313" key="6">
    <source>
        <dbReference type="EMBL" id="CAB4621482.1"/>
    </source>
</evidence>
<dbReference type="GO" id="GO:0030170">
    <property type="term" value="F:pyridoxal phosphate binding"/>
    <property type="evidence" value="ECO:0007669"/>
    <property type="project" value="InterPro"/>
</dbReference>
<dbReference type="InterPro" id="IPR044561">
    <property type="entry name" value="ACT_ThrD-II-like"/>
</dbReference>
<name>A0A6J6I4W3_9ZZZZ</name>
<evidence type="ECO:0000256" key="1">
    <source>
        <dbReference type="ARBA" id="ARBA00001933"/>
    </source>
</evidence>
<accession>A0A6J6I4W3</accession>
<reference evidence="6" key="1">
    <citation type="submission" date="2020-05" db="EMBL/GenBank/DDBJ databases">
        <authorList>
            <person name="Chiriac C."/>
            <person name="Salcher M."/>
            <person name="Ghai R."/>
            <person name="Kavagutti S V."/>
        </authorList>
    </citation>
    <scope>NUCLEOTIDE SEQUENCE</scope>
</reference>
<organism evidence="6">
    <name type="scientific">freshwater metagenome</name>
    <dbReference type="NCBI Taxonomy" id="449393"/>
    <lineage>
        <taxon>unclassified sequences</taxon>
        <taxon>metagenomes</taxon>
        <taxon>ecological metagenomes</taxon>
    </lineage>
</organism>
<evidence type="ECO:0000256" key="4">
    <source>
        <dbReference type="ARBA" id="ARBA00023239"/>
    </source>
</evidence>
<gene>
    <name evidence="6" type="ORF">UFOPK1889_00940</name>
</gene>
<dbReference type="AlphaFoldDB" id="A0A6J6I4W3"/>
<dbReference type="CDD" id="cd04886">
    <property type="entry name" value="ACT_ThrD-II-like"/>
    <property type="match status" value="1"/>
</dbReference>
<dbReference type="GO" id="GO:0004794">
    <property type="term" value="F:threonine deaminase activity"/>
    <property type="evidence" value="ECO:0007669"/>
    <property type="project" value="TreeGrafter"/>
</dbReference>
<comment type="cofactor">
    <cofactor evidence="1">
        <name>pyridoxal 5'-phosphate</name>
        <dbReference type="ChEBI" id="CHEBI:597326"/>
    </cofactor>
</comment>
<dbReference type="GO" id="GO:0009097">
    <property type="term" value="P:isoleucine biosynthetic process"/>
    <property type="evidence" value="ECO:0007669"/>
    <property type="project" value="TreeGrafter"/>
</dbReference>
<dbReference type="Pfam" id="PF00291">
    <property type="entry name" value="PALP"/>
    <property type="match status" value="1"/>
</dbReference>
<dbReference type="PROSITE" id="PS00165">
    <property type="entry name" value="DEHYDRATASE_SER_THR"/>
    <property type="match status" value="1"/>
</dbReference>
<evidence type="ECO:0000256" key="3">
    <source>
        <dbReference type="ARBA" id="ARBA00022898"/>
    </source>
</evidence>
<dbReference type="Gene3D" id="3.40.50.1100">
    <property type="match status" value="2"/>
</dbReference>
<feature type="domain" description="Tryptophan synthase beta chain-like PALP" evidence="5">
    <location>
        <begin position="22"/>
        <end position="302"/>
    </location>
</feature>
<dbReference type="InterPro" id="IPR036052">
    <property type="entry name" value="TrpB-like_PALP_sf"/>
</dbReference>
<evidence type="ECO:0000259" key="5">
    <source>
        <dbReference type="Pfam" id="PF00291"/>
    </source>
</evidence>
<dbReference type="InterPro" id="IPR050147">
    <property type="entry name" value="Ser/Thr_Dehydratase"/>
</dbReference>
<dbReference type="CDD" id="cd01562">
    <property type="entry name" value="Thr-dehyd"/>
    <property type="match status" value="1"/>
</dbReference>
<dbReference type="FunFam" id="3.40.50.1100:FF:000005">
    <property type="entry name" value="Threonine dehydratase catabolic"/>
    <property type="match status" value="1"/>
</dbReference>
<dbReference type="GO" id="GO:0006565">
    <property type="term" value="P:L-serine catabolic process"/>
    <property type="evidence" value="ECO:0007669"/>
    <property type="project" value="TreeGrafter"/>
</dbReference>
<dbReference type="GO" id="GO:0003941">
    <property type="term" value="F:L-serine ammonia-lyase activity"/>
    <property type="evidence" value="ECO:0007669"/>
    <property type="project" value="TreeGrafter"/>
</dbReference>
<keyword evidence="4" id="KW-0456">Lyase</keyword>
<dbReference type="PANTHER" id="PTHR48078">
    <property type="entry name" value="THREONINE DEHYDRATASE, MITOCHONDRIAL-RELATED"/>
    <property type="match status" value="1"/>
</dbReference>
<dbReference type="InterPro" id="IPR000634">
    <property type="entry name" value="Ser/Thr_deHydtase_PyrdxlP-BS"/>
</dbReference>
<evidence type="ECO:0000256" key="2">
    <source>
        <dbReference type="ARBA" id="ARBA00010869"/>
    </source>
</evidence>
<proteinExistence type="inferred from homology"/>
<dbReference type="PANTHER" id="PTHR48078:SF6">
    <property type="entry name" value="L-THREONINE DEHYDRATASE CATABOLIC TDCB"/>
    <property type="match status" value="1"/>
</dbReference>
<comment type="similarity">
    <text evidence="2">Belongs to the serine/threonine dehydratase family.</text>
</comment>